<protein>
    <submittedName>
        <fullName evidence="1">Uncharacterized protein</fullName>
    </submittedName>
</protein>
<dbReference type="EMBL" id="GBXM01078692">
    <property type="protein sequence ID" value="JAH29885.1"/>
    <property type="molecule type" value="Transcribed_RNA"/>
</dbReference>
<accession>A0A0E9RN87</accession>
<evidence type="ECO:0000313" key="1">
    <source>
        <dbReference type="EMBL" id="JAH29885.1"/>
    </source>
</evidence>
<reference evidence="1" key="1">
    <citation type="submission" date="2014-11" db="EMBL/GenBank/DDBJ databases">
        <authorList>
            <person name="Amaro Gonzalez C."/>
        </authorList>
    </citation>
    <scope>NUCLEOTIDE SEQUENCE</scope>
</reference>
<sequence>MLGGHQVLKWPYRTGASWICREIQLPYGVFIIFMNSCSIVKTTTQ</sequence>
<dbReference type="AlphaFoldDB" id="A0A0E9RN87"/>
<organism evidence="1">
    <name type="scientific">Anguilla anguilla</name>
    <name type="common">European freshwater eel</name>
    <name type="synonym">Muraena anguilla</name>
    <dbReference type="NCBI Taxonomy" id="7936"/>
    <lineage>
        <taxon>Eukaryota</taxon>
        <taxon>Metazoa</taxon>
        <taxon>Chordata</taxon>
        <taxon>Craniata</taxon>
        <taxon>Vertebrata</taxon>
        <taxon>Euteleostomi</taxon>
        <taxon>Actinopterygii</taxon>
        <taxon>Neopterygii</taxon>
        <taxon>Teleostei</taxon>
        <taxon>Anguilliformes</taxon>
        <taxon>Anguillidae</taxon>
        <taxon>Anguilla</taxon>
    </lineage>
</organism>
<reference evidence="1" key="2">
    <citation type="journal article" date="2015" name="Fish Shellfish Immunol.">
        <title>Early steps in the European eel (Anguilla anguilla)-Vibrio vulnificus interaction in the gills: Role of the RtxA13 toxin.</title>
        <authorList>
            <person name="Callol A."/>
            <person name="Pajuelo D."/>
            <person name="Ebbesson L."/>
            <person name="Teles M."/>
            <person name="MacKenzie S."/>
            <person name="Amaro C."/>
        </authorList>
    </citation>
    <scope>NUCLEOTIDE SEQUENCE</scope>
</reference>
<proteinExistence type="predicted"/>
<name>A0A0E9RN87_ANGAN</name>